<evidence type="ECO:0000313" key="4">
    <source>
        <dbReference type="Proteomes" id="UP001279860"/>
    </source>
</evidence>
<keyword evidence="3" id="KW-0255">Endonuclease</keyword>
<dbReference type="RefSeq" id="WP_318584600.1">
    <property type="nucleotide sequence ID" value="NZ_JAWRCP010000001.1"/>
</dbReference>
<keyword evidence="3" id="KW-0540">Nuclease</keyword>
<accession>A0ABU4IS42</accession>
<reference evidence="3 4" key="1">
    <citation type="submission" date="2023-11" db="EMBL/GenBank/DDBJ databases">
        <title>Plant-associative lifestyle of Vibrio porteresiae and its evolutionary dynamics.</title>
        <authorList>
            <person name="Rameshkumar N."/>
            <person name="Kirti K."/>
        </authorList>
    </citation>
    <scope>NUCLEOTIDE SEQUENCE [LARGE SCALE GENOMIC DNA]</scope>
    <source>
        <strain evidence="3 4">MSSRF7</strain>
    </source>
</reference>
<evidence type="ECO:0000259" key="2">
    <source>
        <dbReference type="Pfam" id="PF07510"/>
    </source>
</evidence>
<dbReference type="EMBL" id="JAWRCP010000001">
    <property type="protein sequence ID" value="MDW6092227.1"/>
    <property type="molecule type" value="Genomic_DNA"/>
</dbReference>
<keyword evidence="4" id="KW-1185">Reference proteome</keyword>
<proteinExistence type="predicted"/>
<dbReference type="GO" id="GO:0004519">
    <property type="term" value="F:endonuclease activity"/>
    <property type="evidence" value="ECO:0007669"/>
    <property type="project" value="UniProtKB-KW"/>
</dbReference>
<dbReference type="InterPro" id="IPR004919">
    <property type="entry name" value="GmrSD_N"/>
</dbReference>
<sequence length="651" mass="77150">MSNQSNEHIVEFSVQQLLGDAANYLIPMYQRNYAWGEREINQLVQDVTDYQSLIKNPRYYIGTLIVYRRTDGVFEVIDGQQRFTTLSLMALYLSHQKRNDEFVLVKQLNLTFESRPKSQATLKGLLQGIQPHLLVGDEYNESLVRGYILIGRALERLSIKLEDFVYYLFHRINIIRVEVPQGTDLNHYFEVMNNRGEQLEKHEILKAKLLSVLNQIKNERDRTRSIQVLHKVWEACANMERYVQYGFSVEERNRFFGHENWGQFTVTNFDGLMNGLDEKEYAENTSSLFDIINQNQNFSEETATNEYESPDRFHSVIDFSNLLLHVLRVYTQEDIALDDKQLINQFDHHLLKKTQTVKQVKKFIFALLKCKYLFDQFVIKREFTQRKDNWSLKKLKYYSPEKKRFTVSFVNSFDDNDNDYAGINREVLMLLAAFHVSTPTLVYKHWLNAALYFLYYDQNNSAEDYLKYLMNIAKRFVFERFLAPGVGEDYYHMLYDRYDEDVPKNRKLKDIATEKLCYGQIESNFVFNFLDYLLWLGGKESSSKIKEFEFTFRSSVEHFYPQHPIGEFSKLDSEHLNSFGNLCLISHSKNSRLSNFQPNSKLEYFEKQKEIDSLKLYHMINLTKKNNGWTETEIQQHGEEMVDILLHSTQE</sequence>
<gene>
    <name evidence="3" type="ORF">SBX64_06670</name>
</gene>
<organism evidence="3 4">
    <name type="scientific">Vibrio rhizosphaerae</name>
    <dbReference type="NCBI Taxonomy" id="398736"/>
    <lineage>
        <taxon>Bacteria</taxon>
        <taxon>Pseudomonadati</taxon>
        <taxon>Pseudomonadota</taxon>
        <taxon>Gammaproteobacteria</taxon>
        <taxon>Vibrionales</taxon>
        <taxon>Vibrionaceae</taxon>
        <taxon>Vibrio</taxon>
    </lineage>
</organism>
<dbReference type="Pfam" id="PF03235">
    <property type="entry name" value="GmrSD_N"/>
    <property type="match status" value="1"/>
</dbReference>
<dbReference type="PANTHER" id="PTHR35149">
    <property type="entry name" value="SLL5132 PROTEIN"/>
    <property type="match status" value="1"/>
</dbReference>
<feature type="domain" description="GmrSD restriction endonucleases N-terminal" evidence="1">
    <location>
        <begin position="15"/>
        <end position="210"/>
    </location>
</feature>
<evidence type="ECO:0000259" key="1">
    <source>
        <dbReference type="Pfam" id="PF03235"/>
    </source>
</evidence>
<keyword evidence="3" id="KW-0378">Hydrolase</keyword>
<comment type="caution">
    <text evidence="3">The sequence shown here is derived from an EMBL/GenBank/DDBJ whole genome shotgun (WGS) entry which is preliminary data.</text>
</comment>
<feature type="domain" description="GmrSD restriction endonucleases C-terminal" evidence="2">
    <location>
        <begin position="529"/>
        <end position="643"/>
    </location>
</feature>
<protein>
    <submittedName>
        <fullName evidence="3">DUF262 domain-containing HNH endonuclease family protein</fullName>
    </submittedName>
</protein>
<dbReference type="InterPro" id="IPR011089">
    <property type="entry name" value="GmrSD_C"/>
</dbReference>
<name>A0ABU4IS42_9VIBR</name>
<dbReference type="PANTHER" id="PTHR35149:SF1">
    <property type="entry name" value="DUF5655 DOMAIN-CONTAINING PROTEIN"/>
    <property type="match status" value="1"/>
</dbReference>
<dbReference type="Pfam" id="PF07510">
    <property type="entry name" value="GmrSD_C"/>
    <property type="match status" value="1"/>
</dbReference>
<dbReference type="Proteomes" id="UP001279860">
    <property type="component" value="Unassembled WGS sequence"/>
</dbReference>
<evidence type="ECO:0000313" key="3">
    <source>
        <dbReference type="EMBL" id="MDW6092227.1"/>
    </source>
</evidence>